<protein>
    <submittedName>
        <fullName evidence="1">Uncharacterized protein</fullName>
    </submittedName>
</protein>
<reference evidence="1" key="1">
    <citation type="journal article" date="2021" name="New Phytol.">
        <title>Evolutionary innovations through gain and loss of genes in the ectomycorrhizal Boletales.</title>
        <authorList>
            <person name="Wu G."/>
            <person name="Miyauchi S."/>
            <person name="Morin E."/>
            <person name="Kuo A."/>
            <person name="Drula E."/>
            <person name="Varga T."/>
            <person name="Kohler A."/>
            <person name="Feng B."/>
            <person name="Cao Y."/>
            <person name="Lipzen A."/>
            <person name="Daum C."/>
            <person name="Hundley H."/>
            <person name="Pangilinan J."/>
            <person name="Johnson J."/>
            <person name="Barry K."/>
            <person name="LaButti K."/>
            <person name="Ng V."/>
            <person name="Ahrendt S."/>
            <person name="Min B."/>
            <person name="Choi I.G."/>
            <person name="Park H."/>
            <person name="Plett J.M."/>
            <person name="Magnuson J."/>
            <person name="Spatafora J.W."/>
            <person name="Nagy L.G."/>
            <person name="Henrissat B."/>
            <person name="Grigoriev I.V."/>
            <person name="Yang Z.L."/>
            <person name="Xu J."/>
            <person name="Martin F.M."/>
        </authorList>
    </citation>
    <scope>NUCLEOTIDE SEQUENCE</scope>
    <source>
        <strain evidence="1">ATCC 28755</strain>
    </source>
</reference>
<sequence>MTIHFDIANDDLYPRMPPHPIQPKATQIAKCILKHLGFRSPYLAAFDVYQVDEIECVRQTSMITLTMTRVKETPDSGTYRVYITIDFDTGQVYEYLGKARQIPIPSEIIPVLDDLRTFLRQHGGDSETKDRNAKVRAFYNRLLENQLITPDLAEVLDYQLCPVCSRRLISCGDCMTVSCEDEECPGAKIIPFEQCSSHTDRWYCHPCLDDMGYRAKLAQCPQCEYWFCSHEFEWCAGRPYVQAPDVTSHSDPKRVYTSRVLSTKTFTTERSHQPKPTPCITCTINSGNPPRKQCHNRHCWSRISYYHNVLCSDCTSLQTREEIECMCGRWSCGDCAAEEEKYAYIRCPRCQTVYCEDCRYVQRCARCRRSTLCSDCVEESASTSSHDQDSIRLSAKCERRGEQICESCAQGK</sequence>
<dbReference type="EMBL" id="MU267647">
    <property type="protein sequence ID" value="KAH7912643.1"/>
    <property type="molecule type" value="Genomic_DNA"/>
</dbReference>
<name>A0ACB8AIU3_9AGAM</name>
<evidence type="ECO:0000313" key="1">
    <source>
        <dbReference type="EMBL" id="KAH7912643.1"/>
    </source>
</evidence>
<dbReference type="Proteomes" id="UP000790377">
    <property type="component" value="Unassembled WGS sequence"/>
</dbReference>
<evidence type="ECO:0000313" key="2">
    <source>
        <dbReference type="Proteomes" id="UP000790377"/>
    </source>
</evidence>
<organism evidence="1 2">
    <name type="scientific">Hygrophoropsis aurantiaca</name>
    <dbReference type="NCBI Taxonomy" id="72124"/>
    <lineage>
        <taxon>Eukaryota</taxon>
        <taxon>Fungi</taxon>
        <taxon>Dikarya</taxon>
        <taxon>Basidiomycota</taxon>
        <taxon>Agaricomycotina</taxon>
        <taxon>Agaricomycetes</taxon>
        <taxon>Agaricomycetidae</taxon>
        <taxon>Boletales</taxon>
        <taxon>Coniophorineae</taxon>
        <taxon>Hygrophoropsidaceae</taxon>
        <taxon>Hygrophoropsis</taxon>
    </lineage>
</organism>
<gene>
    <name evidence="1" type="ORF">BJ138DRAFT_757000</name>
</gene>
<proteinExistence type="predicted"/>
<accession>A0ACB8AIU3</accession>
<keyword evidence="2" id="KW-1185">Reference proteome</keyword>
<comment type="caution">
    <text evidence="1">The sequence shown here is derived from an EMBL/GenBank/DDBJ whole genome shotgun (WGS) entry which is preliminary data.</text>
</comment>